<dbReference type="AlphaFoldDB" id="A0A2H1YEK5"/>
<dbReference type="SUPFAM" id="SSF46955">
    <property type="entry name" value="Putative DNA-binding domain"/>
    <property type="match status" value="1"/>
</dbReference>
<dbReference type="RefSeq" id="WP_101916420.1">
    <property type="nucleotide sequence ID" value="NZ_OENF01000001.1"/>
</dbReference>
<dbReference type="Proteomes" id="UP000234211">
    <property type="component" value="Unassembled WGS sequence"/>
</dbReference>
<dbReference type="InterPro" id="IPR010093">
    <property type="entry name" value="SinI_DNA-bd"/>
</dbReference>
<evidence type="ECO:0000313" key="3">
    <source>
        <dbReference type="Proteomes" id="UP000234211"/>
    </source>
</evidence>
<gene>
    <name evidence="2" type="ORF">TNO020_10003</name>
</gene>
<evidence type="ECO:0000313" key="2">
    <source>
        <dbReference type="EMBL" id="SOS73893.1"/>
    </source>
</evidence>
<reference evidence="3" key="1">
    <citation type="submission" date="2017-11" db="EMBL/GenBank/DDBJ databases">
        <authorList>
            <person name="Duchaud E."/>
        </authorList>
    </citation>
    <scope>NUCLEOTIDE SEQUENCE [LARGE SCALE GENOMIC DNA]</scope>
    <source>
        <strain evidence="3">Tenacibaculum sp. TNO020</strain>
    </source>
</reference>
<dbReference type="Pfam" id="PF12728">
    <property type="entry name" value="HTH_17"/>
    <property type="match status" value="1"/>
</dbReference>
<sequence length="112" mass="12836">MIITFENFPTVLAEVLALQKELKALLLSKATNQPQELEEPINIKEVAKLTELSVPTLYGYVQRNEIPHYKKGNRLKFFKSEILNWIKESKVKTVSEIEADADTYLSNNKKAV</sequence>
<proteinExistence type="predicted"/>
<organism evidence="2 3">
    <name type="scientific">Tenacibaculum piscium</name>
    <dbReference type="NCBI Taxonomy" id="1458515"/>
    <lineage>
        <taxon>Bacteria</taxon>
        <taxon>Pseudomonadati</taxon>
        <taxon>Bacteroidota</taxon>
        <taxon>Flavobacteriia</taxon>
        <taxon>Flavobacteriales</taxon>
        <taxon>Flavobacteriaceae</taxon>
        <taxon>Tenacibaculum</taxon>
    </lineage>
</organism>
<keyword evidence="3" id="KW-1185">Reference proteome</keyword>
<dbReference type="OrthoDB" id="597977at2"/>
<dbReference type="NCBIfam" id="TIGR01764">
    <property type="entry name" value="excise"/>
    <property type="match status" value="1"/>
</dbReference>
<dbReference type="InterPro" id="IPR041657">
    <property type="entry name" value="HTH_17"/>
</dbReference>
<dbReference type="EMBL" id="OENF01000001">
    <property type="protein sequence ID" value="SOS73893.1"/>
    <property type="molecule type" value="Genomic_DNA"/>
</dbReference>
<name>A0A2H1YEK5_9FLAO</name>
<protein>
    <submittedName>
        <fullName evidence="2">DNA binding domain-containing protein</fullName>
    </submittedName>
</protein>
<dbReference type="InterPro" id="IPR009061">
    <property type="entry name" value="DNA-bd_dom_put_sf"/>
</dbReference>
<feature type="domain" description="Helix-turn-helix" evidence="1">
    <location>
        <begin position="42"/>
        <end position="88"/>
    </location>
</feature>
<dbReference type="GO" id="GO:0003677">
    <property type="term" value="F:DNA binding"/>
    <property type="evidence" value="ECO:0007669"/>
    <property type="project" value="InterPro"/>
</dbReference>
<accession>A0A2H1YEK5</accession>
<evidence type="ECO:0000259" key="1">
    <source>
        <dbReference type="Pfam" id="PF12728"/>
    </source>
</evidence>